<dbReference type="AlphaFoldDB" id="A0A0K2GI94"/>
<proteinExistence type="predicted"/>
<name>A0A0K2GI94_NITMO</name>
<evidence type="ECO:0000313" key="2">
    <source>
        <dbReference type="Proteomes" id="UP000069205"/>
    </source>
</evidence>
<dbReference type="STRING" id="42253.NITMOv2_4199"/>
<organism evidence="1 2">
    <name type="scientific">Nitrospira moscoviensis</name>
    <dbReference type="NCBI Taxonomy" id="42253"/>
    <lineage>
        <taxon>Bacteria</taxon>
        <taxon>Pseudomonadati</taxon>
        <taxon>Nitrospirota</taxon>
        <taxon>Nitrospiria</taxon>
        <taxon>Nitrospirales</taxon>
        <taxon>Nitrospiraceae</taxon>
        <taxon>Nitrospira</taxon>
    </lineage>
</organism>
<evidence type="ECO:0008006" key="3">
    <source>
        <dbReference type="Google" id="ProtNLM"/>
    </source>
</evidence>
<dbReference type="EMBL" id="CP011801">
    <property type="protein sequence ID" value="ALA60579.1"/>
    <property type="molecule type" value="Genomic_DNA"/>
</dbReference>
<accession>A0A0K2GI94</accession>
<protein>
    <recommendedName>
        <fullName evidence="3">Thioredoxin-like fold domain-containing protein</fullName>
    </recommendedName>
</protein>
<sequence>MIFREGCVTNECREKAARYGVTAVPAVAVNGTLLDCCRREPITADRLIAAGISQS</sequence>
<keyword evidence="2" id="KW-1185">Reference proteome</keyword>
<evidence type="ECO:0000313" key="1">
    <source>
        <dbReference type="EMBL" id="ALA60579.1"/>
    </source>
</evidence>
<dbReference type="PATRIC" id="fig|42253.5.peg.4147"/>
<dbReference type="Proteomes" id="UP000069205">
    <property type="component" value="Chromosome"/>
</dbReference>
<reference evidence="1 2" key="1">
    <citation type="journal article" date="2015" name="Proc. Natl. Acad. Sci. U.S.A.">
        <title>Expanded metabolic versatility of ubiquitous nitrite-oxidizing bacteria from the genus Nitrospira.</title>
        <authorList>
            <person name="Koch H."/>
            <person name="Lucker S."/>
            <person name="Albertsen M."/>
            <person name="Kitzinger K."/>
            <person name="Herbold C."/>
            <person name="Spieck E."/>
            <person name="Nielsen P.H."/>
            <person name="Wagner M."/>
            <person name="Daims H."/>
        </authorList>
    </citation>
    <scope>NUCLEOTIDE SEQUENCE [LARGE SCALE GENOMIC DNA]</scope>
    <source>
        <strain evidence="1 2">NSP M-1</strain>
    </source>
</reference>
<gene>
    <name evidence="1" type="ORF">NITMOv2_4199</name>
</gene>
<dbReference type="Gene3D" id="3.40.30.10">
    <property type="entry name" value="Glutaredoxin"/>
    <property type="match status" value="1"/>
</dbReference>
<dbReference type="KEGG" id="nmv:NITMOv2_4199"/>